<dbReference type="AlphaFoldDB" id="A0AAW2F2C5"/>
<reference evidence="2 3" key="1">
    <citation type="submission" date="2023-03" db="EMBL/GenBank/DDBJ databases">
        <title>High recombination rates correlate with genetic variation in Cardiocondyla obscurior ants.</title>
        <authorList>
            <person name="Errbii M."/>
        </authorList>
    </citation>
    <scope>NUCLEOTIDE SEQUENCE [LARGE SCALE GENOMIC DNA]</scope>
    <source>
        <strain evidence="2">Alpha-2009</strain>
        <tissue evidence="2">Whole body</tissue>
    </source>
</reference>
<sequence length="134" mass="15063">MRRAYYARRTTMLTIKARRRAGFLSPASARDSLRVSARGVPAAKANTPVREKEDSEEKERNSGAANPRARTSTLKTAIKYARLLATSFCKSYRDDKSRGFIRNSAVESLALHFASRALLVESDSLFFRSLHTCF</sequence>
<name>A0AAW2F2C5_9HYME</name>
<feature type="compositionally biased region" description="Basic and acidic residues" evidence="1">
    <location>
        <begin position="49"/>
        <end position="61"/>
    </location>
</feature>
<evidence type="ECO:0000313" key="2">
    <source>
        <dbReference type="EMBL" id="KAL0108072.1"/>
    </source>
</evidence>
<evidence type="ECO:0000256" key="1">
    <source>
        <dbReference type="SAM" id="MobiDB-lite"/>
    </source>
</evidence>
<feature type="region of interest" description="Disordered" evidence="1">
    <location>
        <begin position="30"/>
        <end position="70"/>
    </location>
</feature>
<gene>
    <name evidence="2" type="ORF">PUN28_014981</name>
</gene>
<keyword evidence="3" id="KW-1185">Reference proteome</keyword>
<dbReference type="EMBL" id="JADYXP020000016">
    <property type="protein sequence ID" value="KAL0108072.1"/>
    <property type="molecule type" value="Genomic_DNA"/>
</dbReference>
<evidence type="ECO:0000313" key="3">
    <source>
        <dbReference type="Proteomes" id="UP001430953"/>
    </source>
</evidence>
<dbReference type="Proteomes" id="UP001430953">
    <property type="component" value="Unassembled WGS sequence"/>
</dbReference>
<accession>A0AAW2F2C5</accession>
<protein>
    <submittedName>
        <fullName evidence="2">Uncharacterized protein</fullName>
    </submittedName>
</protein>
<comment type="caution">
    <text evidence="2">The sequence shown here is derived from an EMBL/GenBank/DDBJ whole genome shotgun (WGS) entry which is preliminary data.</text>
</comment>
<organism evidence="2 3">
    <name type="scientific">Cardiocondyla obscurior</name>
    <dbReference type="NCBI Taxonomy" id="286306"/>
    <lineage>
        <taxon>Eukaryota</taxon>
        <taxon>Metazoa</taxon>
        <taxon>Ecdysozoa</taxon>
        <taxon>Arthropoda</taxon>
        <taxon>Hexapoda</taxon>
        <taxon>Insecta</taxon>
        <taxon>Pterygota</taxon>
        <taxon>Neoptera</taxon>
        <taxon>Endopterygota</taxon>
        <taxon>Hymenoptera</taxon>
        <taxon>Apocrita</taxon>
        <taxon>Aculeata</taxon>
        <taxon>Formicoidea</taxon>
        <taxon>Formicidae</taxon>
        <taxon>Myrmicinae</taxon>
        <taxon>Cardiocondyla</taxon>
    </lineage>
</organism>
<proteinExistence type="predicted"/>